<keyword evidence="2" id="KW-0677">Repeat</keyword>
<evidence type="ECO:0000256" key="3">
    <source>
        <dbReference type="SAM" id="MobiDB-lite"/>
    </source>
</evidence>
<evidence type="ECO:0000313" key="6">
    <source>
        <dbReference type="EMBL" id="MFD1193397.1"/>
    </source>
</evidence>
<dbReference type="RefSeq" id="WP_380788645.1">
    <property type="nucleotide sequence ID" value="NZ_JBHTKR010000001.1"/>
</dbReference>
<dbReference type="SMART" id="SM00054">
    <property type="entry name" value="EFh"/>
    <property type="match status" value="3"/>
</dbReference>
<reference evidence="7" key="1">
    <citation type="journal article" date="2019" name="Int. J. Syst. Evol. Microbiol.">
        <title>The Global Catalogue of Microorganisms (GCM) 10K type strain sequencing project: providing services to taxonomists for standard genome sequencing and annotation.</title>
        <authorList>
            <consortium name="The Broad Institute Genomics Platform"/>
            <consortium name="The Broad Institute Genome Sequencing Center for Infectious Disease"/>
            <person name="Wu L."/>
            <person name="Ma J."/>
        </authorList>
    </citation>
    <scope>NUCLEOTIDE SEQUENCE [LARGE SCALE GENOMIC DNA]</scope>
    <source>
        <strain evidence="7">CCUG 55328</strain>
    </source>
</reference>
<keyword evidence="1" id="KW-0479">Metal-binding</keyword>
<proteinExistence type="predicted"/>
<dbReference type="InterPro" id="IPR011992">
    <property type="entry name" value="EF-hand-dom_pair"/>
</dbReference>
<dbReference type="SUPFAM" id="SSF47473">
    <property type="entry name" value="EF-hand"/>
    <property type="match status" value="1"/>
</dbReference>
<protein>
    <submittedName>
        <fullName evidence="6">EF-hand domain-containing protein</fullName>
    </submittedName>
</protein>
<evidence type="ECO:0000313" key="7">
    <source>
        <dbReference type="Proteomes" id="UP001597151"/>
    </source>
</evidence>
<dbReference type="InterPro" id="IPR002048">
    <property type="entry name" value="EF_hand_dom"/>
</dbReference>
<feature type="signal peptide" evidence="4">
    <location>
        <begin position="1"/>
        <end position="21"/>
    </location>
</feature>
<dbReference type="PROSITE" id="PS00018">
    <property type="entry name" value="EF_HAND_1"/>
    <property type="match status" value="4"/>
</dbReference>
<evidence type="ECO:0000256" key="4">
    <source>
        <dbReference type="SAM" id="SignalP"/>
    </source>
</evidence>
<keyword evidence="4" id="KW-0732">Signal</keyword>
<dbReference type="PANTHER" id="PTHR10827:SF98">
    <property type="entry name" value="45 KDA CALCIUM-BINDING PROTEIN"/>
    <property type="match status" value="1"/>
</dbReference>
<feature type="region of interest" description="Disordered" evidence="3">
    <location>
        <begin position="142"/>
        <end position="174"/>
    </location>
</feature>
<evidence type="ECO:0000256" key="2">
    <source>
        <dbReference type="ARBA" id="ARBA00022737"/>
    </source>
</evidence>
<gene>
    <name evidence="6" type="ORF">ACFQ3C_01775</name>
</gene>
<keyword evidence="7" id="KW-1185">Reference proteome</keyword>
<dbReference type="EMBL" id="JBHTKR010000001">
    <property type="protein sequence ID" value="MFD1193397.1"/>
    <property type="molecule type" value="Genomic_DNA"/>
</dbReference>
<feature type="domain" description="EF-hand" evidence="5">
    <location>
        <begin position="45"/>
        <end position="71"/>
    </location>
</feature>
<organism evidence="6 7">
    <name type="scientific">Seohaeicola saemankumensis</name>
    <dbReference type="NCBI Taxonomy" id="481181"/>
    <lineage>
        <taxon>Bacteria</taxon>
        <taxon>Pseudomonadati</taxon>
        <taxon>Pseudomonadota</taxon>
        <taxon>Alphaproteobacteria</taxon>
        <taxon>Rhodobacterales</taxon>
        <taxon>Roseobacteraceae</taxon>
        <taxon>Seohaeicola</taxon>
    </lineage>
</organism>
<dbReference type="PROSITE" id="PS50222">
    <property type="entry name" value="EF_HAND_2"/>
    <property type="match status" value="3"/>
</dbReference>
<dbReference type="PANTHER" id="PTHR10827">
    <property type="entry name" value="RETICULOCALBIN"/>
    <property type="match status" value="1"/>
</dbReference>
<feature type="region of interest" description="Disordered" evidence="3">
    <location>
        <begin position="111"/>
        <end position="130"/>
    </location>
</feature>
<dbReference type="InterPro" id="IPR018247">
    <property type="entry name" value="EF_Hand_1_Ca_BS"/>
</dbReference>
<feature type="domain" description="EF-hand" evidence="5">
    <location>
        <begin position="96"/>
        <end position="131"/>
    </location>
</feature>
<evidence type="ECO:0000259" key="5">
    <source>
        <dbReference type="PROSITE" id="PS50222"/>
    </source>
</evidence>
<evidence type="ECO:0000256" key="1">
    <source>
        <dbReference type="ARBA" id="ARBA00022723"/>
    </source>
</evidence>
<comment type="caution">
    <text evidence="6">The sequence shown here is derived from an EMBL/GenBank/DDBJ whole genome shotgun (WGS) entry which is preliminary data.</text>
</comment>
<dbReference type="Gene3D" id="1.10.238.10">
    <property type="entry name" value="EF-hand"/>
    <property type="match status" value="2"/>
</dbReference>
<feature type="chain" id="PRO_5045103986" evidence="4">
    <location>
        <begin position="22"/>
        <end position="174"/>
    </location>
</feature>
<feature type="domain" description="EF-hand" evidence="5">
    <location>
        <begin position="132"/>
        <end position="161"/>
    </location>
</feature>
<dbReference type="Proteomes" id="UP001597151">
    <property type="component" value="Unassembled WGS sequence"/>
</dbReference>
<sequence length="174" mass="19171">MKRNILMTSLTALALAGTTFAAIAASDDKPGRADHRGERGMMLPFEEIDADADGKITAEEMQAHAGLRFDAADTDKDGLLDAAEMQAQMLARATARMQERSARMIERMDRDGDGKLSAEEMRAGPRKGDRFERMLSRLDKDADGALSRAEYEAAREMRGAHRLGDGHHRDHKGD</sequence>
<name>A0ABW3TA61_9RHOB</name>
<accession>A0ABW3TA61</accession>
<dbReference type="Pfam" id="PF13202">
    <property type="entry name" value="EF-hand_5"/>
    <property type="match status" value="3"/>
</dbReference>